<evidence type="ECO:0000313" key="2">
    <source>
        <dbReference type="Proteomes" id="UP001321473"/>
    </source>
</evidence>
<comment type="caution">
    <text evidence="1">The sequence shown here is derived from an EMBL/GenBank/DDBJ whole genome shotgun (WGS) entry which is preliminary data.</text>
</comment>
<dbReference type="AlphaFoldDB" id="A0AAQ4E0R1"/>
<dbReference type="EMBL" id="JARKHS020024197">
    <property type="protein sequence ID" value="KAK8768301.1"/>
    <property type="molecule type" value="Genomic_DNA"/>
</dbReference>
<sequence length="171" mass="18615">MCMPDIQVTGAFLLPVRRATRPTSCATCGASRAASHGAVPVLPLRDSLCKRHPQALSPAHQGAPPQVPPLPTELPTQVPANSPLGAPAWCKAFTVPLNYSTRSVQQQRHSVGTMAHVDRLSGHYQADMPLGFFPLQEQERRENMVCFEGKERNVISPGQCSCYSSCVYHQP</sequence>
<keyword evidence="2" id="KW-1185">Reference proteome</keyword>
<gene>
    <name evidence="1" type="ORF">V5799_015234</name>
</gene>
<protein>
    <submittedName>
        <fullName evidence="1">Uncharacterized protein</fullName>
    </submittedName>
</protein>
<dbReference type="Proteomes" id="UP001321473">
    <property type="component" value="Unassembled WGS sequence"/>
</dbReference>
<accession>A0AAQ4E0R1</accession>
<name>A0AAQ4E0R1_AMBAM</name>
<proteinExistence type="predicted"/>
<organism evidence="1 2">
    <name type="scientific">Amblyomma americanum</name>
    <name type="common">Lone star tick</name>
    <dbReference type="NCBI Taxonomy" id="6943"/>
    <lineage>
        <taxon>Eukaryota</taxon>
        <taxon>Metazoa</taxon>
        <taxon>Ecdysozoa</taxon>
        <taxon>Arthropoda</taxon>
        <taxon>Chelicerata</taxon>
        <taxon>Arachnida</taxon>
        <taxon>Acari</taxon>
        <taxon>Parasitiformes</taxon>
        <taxon>Ixodida</taxon>
        <taxon>Ixodoidea</taxon>
        <taxon>Ixodidae</taxon>
        <taxon>Amblyomminae</taxon>
        <taxon>Amblyomma</taxon>
    </lineage>
</organism>
<reference evidence="1 2" key="1">
    <citation type="journal article" date="2023" name="Arcadia Sci">
        <title>De novo assembly of a long-read Amblyomma americanum tick genome.</title>
        <authorList>
            <person name="Chou S."/>
            <person name="Poskanzer K.E."/>
            <person name="Rollins M."/>
            <person name="Thuy-Boun P.S."/>
        </authorList>
    </citation>
    <scope>NUCLEOTIDE SEQUENCE [LARGE SCALE GENOMIC DNA]</scope>
    <source>
        <strain evidence="1">F_SG_1</strain>
        <tissue evidence="1">Salivary glands</tissue>
    </source>
</reference>
<evidence type="ECO:0000313" key="1">
    <source>
        <dbReference type="EMBL" id="KAK8768301.1"/>
    </source>
</evidence>